<proteinExistence type="predicted"/>
<evidence type="ECO:0000313" key="2">
    <source>
        <dbReference type="Proteomes" id="UP000027395"/>
    </source>
</evidence>
<organism evidence="1 2">
    <name type="scientific">Planktothrix agardhii (strain NIVA-CYA 126/8)</name>
    <dbReference type="NCBI Taxonomy" id="388467"/>
    <lineage>
        <taxon>Bacteria</taxon>
        <taxon>Bacillati</taxon>
        <taxon>Cyanobacteriota</taxon>
        <taxon>Cyanophyceae</taxon>
        <taxon>Oscillatoriophycideae</taxon>
        <taxon>Oscillatoriales</taxon>
        <taxon>Microcoleaceae</taxon>
        <taxon>Planktothrix</taxon>
    </lineage>
</organism>
<reference evidence="1 2" key="1">
    <citation type="journal article" date="2014" name="Appl. Environ. Microbiol.">
        <title>Elucidation of insertion elements encoded on plasmids and in vitro construction of shuttle vectors from the toxic cyanobacterium Planktothrix.</title>
        <authorList>
            <person name="Christiansen G."/>
            <person name="Goesmann A."/>
            <person name="Kurmayer R."/>
        </authorList>
    </citation>
    <scope>NUCLEOTIDE SEQUENCE [LARGE SCALE GENOMIC DNA]</scope>
    <source>
        <strain evidence="1 2">NIVA-CYA 126/8</strain>
    </source>
</reference>
<protein>
    <submittedName>
        <fullName evidence="1">Uncharacterized protein</fullName>
    </submittedName>
</protein>
<dbReference type="EMBL" id="CM002803">
    <property type="protein sequence ID" value="KEI67809.1"/>
    <property type="molecule type" value="Genomic_DNA"/>
</dbReference>
<name>A0A073CHR4_PLAA1</name>
<dbReference type="HOGENOM" id="CLU_2992753_0_0_3"/>
<sequence length="57" mass="5551">MHGGFGGAVPCSLLAPRARGVWGGCSLFPVSPQGTGGLGGCSLLAPRARGVWGAVPC</sequence>
<dbReference type="Proteomes" id="UP000027395">
    <property type="component" value="Chromosome"/>
</dbReference>
<dbReference type="AlphaFoldDB" id="A0A073CHR4"/>
<gene>
    <name evidence="1" type="ORF">A19Y_2966</name>
</gene>
<dbReference type="PATRIC" id="fig|388467.6.peg.2914"/>
<keyword evidence="2" id="KW-1185">Reference proteome</keyword>
<accession>A0A073CHR4</accession>
<evidence type="ECO:0000313" key="1">
    <source>
        <dbReference type="EMBL" id="KEI67809.1"/>
    </source>
</evidence>